<keyword evidence="3" id="KW-1185">Reference proteome</keyword>
<gene>
    <name evidence="2" type="ORF">AXK12_00445</name>
</gene>
<evidence type="ECO:0000313" key="3">
    <source>
        <dbReference type="Proteomes" id="UP000071392"/>
    </source>
</evidence>
<accession>A0A139SIN8</accession>
<organism evidence="2 3">
    <name type="scientific">Cephaloticoccus capnophilus</name>
    <dbReference type="NCBI Taxonomy" id="1548208"/>
    <lineage>
        <taxon>Bacteria</taxon>
        <taxon>Pseudomonadati</taxon>
        <taxon>Verrucomicrobiota</taxon>
        <taxon>Opitutia</taxon>
        <taxon>Opitutales</taxon>
        <taxon>Opitutaceae</taxon>
        <taxon>Cephaloticoccus</taxon>
    </lineage>
</organism>
<feature type="transmembrane region" description="Helical" evidence="1">
    <location>
        <begin position="42"/>
        <end position="60"/>
    </location>
</feature>
<protein>
    <submittedName>
        <fullName evidence="2">Uncharacterized protein</fullName>
    </submittedName>
</protein>
<sequence length="69" mass="7874">MGLARDRRRTLRNPGFVSFMLDNNRRRLGGNAHERALLWRRWLRGSALALLVIGIAWVAIESAKALSVF</sequence>
<keyword evidence="1" id="KW-1133">Transmembrane helix</keyword>
<dbReference type="AlphaFoldDB" id="A0A139SIN8"/>
<dbReference type="STRING" id="1548208.AXK12_00445"/>
<evidence type="ECO:0000313" key="2">
    <source>
        <dbReference type="EMBL" id="KXU34417.1"/>
    </source>
</evidence>
<dbReference type="EMBL" id="LSZP01000056">
    <property type="protein sequence ID" value="KXU34417.1"/>
    <property type="molecule type" value="Genomic_DNA"/>
</dbReference>
<proteinExistence type="predicted"/>
<keyword evidence="1" id="KW-0812">Transmembrane</keyword>
<keyword evidence="1" id="KW-0472">Membrane</keyword>
<dbReference type="Proteomes" id="UP000071392">
    <property type="component" value="Unassembled WGS sequence"/>
</dbReference>
<evidence type="ECO:0000256" key="1">
    <source>
        <dbReference type="SAM" id="Phobius"/>
    </source>
</evidence>
<comment type="caution">
    <text evidence="2">The sequence shown here is derived from an EMBL/GenBank/DDBJ whole genome shotgun (WGS) entry which is preliminary data.</text>
</comment>
<reference evidence="2 3" key="1">
    <citation type="submission" date="2016-02" db="EMBL/GenBank/DDBJ databases">
        <authorList>
            <person name="Wen L."/>
            <person name="He K."/>
            <person name="Yang H."/>
        </authorList>
    </citation>
    <scope>NUCLEOTIDE SEQUENCE [LARGE SCALE GENOMIC DNA]</scope>
    <source>
        <strain evidence="2 3">CV41</strain>
    </source>
</reference>
<name>A0A139SIN8_9BACT</name>